<dbReference type="InterPro" id="IPR000030">
    <property type="entry name" value="PPE_dom"/>
</dbReference>
<protein>
    <recommendedName>
        <fullName evidence="3">PPE domain-containing protein</fullName>
    </recommendedName>
</protein>
<name>A0A918ASV4_9PSEU</name>
<evidence type="ECO:0000313" key="5">
    <source>
        <dbReference type="Proteomes" id="UP000639606"/>
    </source>
</evidence>
<reference evidence="4" key="1">
    <citation type="journal article" date="2014" name="Int. J. Syst. Evol. Microbiol.">
        <title>Complete genome sequence of Corynebacterium casei LMG S-19264T (=DSM 44701T), isolated from a smear-ripened cheese.</title>
        <authorList>
            <consortium name="US DOE Joint Genome Institute (JGI-PGF)"/>
            <person name="Walter F."/>
            <person name="Albersmeier A."/>
            <person name="Kalinowski J."/>
            <person name="Ruckert C."/>
        </authorList>
    </citation>
    <scope>NUCLEOTIDE SEQUENCE</scope>
    <source>
        <strain evidence="4">JCM 3313</strain>
    </source>
</reference>
<feature type="domain" description="PPE" evidence="3">
    <location>
        <begin position="28"/>
        <end position="174"/>
    </location>
</feature>
<dbReference type="SUPFAM" id="SSF140459">
    <property type="entry name" value="PE/PPE dimer-like"/>
    <property type="match status" value="1"/>
</dbReference>
<proteinExistence type="inferred from homology"/>
<evidence type="ECO:0000313" key="4">
    <source>
        <dbReference type="EMBL" id="GGP80645.1"/>
    </source>
</evidence>
<dbReference type="Gene3D" id="1.20.1260.20">
    <property type="entry name" value="PPE superfamily"/>
    <property type="match status" value="1"/>
</dbReference>
<dbReference type="Proteomes" id="UP000639606">
    <property type="component" value="Unassembled WGS sequence"/>
</dbReference>
<accession>A0A918ASV4</accession>
<evidence type="ECO:0000259" key="3">
    <source>
        <dbReference type="Pfam" id="PF00823"/>
    </source>
</evidence>
<feature type="region of interest" description="Disordered" evidence="2">
    <location>
        <begin position="313"/>
        <end position="349"/>
    </location>
</feature>
<evidence type="ECO:0000256" key="2">
    <source>
        <dbReference type="SAM" id="MobiDB-lite"/>
    </source>
</evidence>
<keyword evidence="5" id="KW-1185">Reference proteome</keyword>
<sequence>MTGYQQISDHRFEGYDNQALAALVQKFQQGDAAQRFSEASFALRELAASLAEADEVLRQELGKLGIEWQGAAGENAGKTITAQADYAGEADEAARQNAKATSEQSANYSQSRNAMPEPQKLRGDTDTNFIDDVGGFFGYETDHAKEVKETQAAREQTIRNLNQYTEASRDALNQFQGMEKPPNFEVTTVSSVQTPVPSVQQPGIGVGGVPGGVGGGVPGSLAGGTAGGTVGGFPGLPGGFPGGGTVGGPQLPGGSTTGLAPLGGGVQSNPFTGPGLAKPPGSNFGLGLGLGLAAGTGLGLAATTARGARVVRGGGGLPGGGGPAGGGPAGGSAEGKGAGAKPGNVVGKPGVSATIGALEGEERAANRAAPVKSAAGKIGASSMLQPAATARGGQDEEDAEHIRKYGVDSDDVFGDERMVVQSVIGDESERK</sequence>
<feature type="region of interest" description="Disordered" evidence="2">
    <location>
        <begin position="91"/>
        <end position="125"/>
    </location>
</feature>
<dbReference type="RefSeq" id="WP_189226986.1">
    <property type="nucleotide sequence ID" value="NZ_BMRG01000020.1"/>
</dbReference>
<feature type="compositionally biased region" description="Polar residues" evidence="2">
    <location>
        <begin position="98"/>
        <end position="113"/>
    </location>
</feature>
<reference evidence="4" key="2">
    <citation type="submission" date="2020-09" db="EMBL/GenBank/DDBJ databases">
        <authorList>
            <person name="Sun Q."/>
            <person name="Ohkuma M."/>
        </authorList>
    </citation>
    <scope>NUCLEOTIDE SEQUENCE</scope>
    <source>
        <strain evidence="4">JCM 3313</strain>
    </source>
</reference>
<dbReference type="EMBL" id="BMRG01000020">
    <property type="protein sequence ID" value="GGP80645.1"/>
    <property type="molecule type" value="Genomic_DNA"/>
</dbReference>
<feature type="region of interest" description="Disordered" evidence="2">
    <location>
        <begin position="375"/>
        <end position="400"/>
    </location>
</feature>
<dbReference type="Pfam" id="PF00823">
    <property type="entry name" value="PPE"/>
    <property type="match status" value="1"/>
</dbReference>
<gene>
    <name evidence="4" type="ORF">GCM10010185_63160</name>
</gene>
<dbReference type="InterPro" id="IPR038332">
    <property type="entry name" value="PPE_sf"/>
</dbReference>
<organism evidence="4 5">
    <name type="scientific">Saccharothrix coeruleofusca</name>
    <dbReference type="NCBI Taxonomy" id="33919"/>
    <lineage>
        <taxon>Bacteria</taxon>
        <taxon>Bacillati</taxon>
        <taxon>Actinomycetota</taxon>
        <taxon>Actinomycetes</taxon>
        <taxon>Pseudonocardiales</taxon>
        <taxon>Pseudonocardiaceae</taxon>
        <taxon>Saccharothrix</taxon>
    </lineage>
</organism>
<comment type="similarity">
    <text evidence="1">Belongs to the mycobacterial PPE family.</text>
</comment>
<feature type="compositionally biased region" description="Gly residues" evidence="2">
    <location>
        <begin position="313"/>
        <end position="340"/>
    </location>
</feature>
<comment type="caution">
    <text evidence="4">The sequence shown here is derived from an EMBL/GenBank/DDBJ whole genome shotgun (WGS) entry which is preliminary data.</text>
</comment>
<dbReference type="AlphaFoldDB" id="A0A918ASV4"/>
<evidence type="ECO:0000256" key="1">
    <source>
        <dbReference type="ARBA" id="ARBA00010652"/>
    </source>
</evidence>